<name>A0A6C0RIP9_9BACT</name>
<protein>
    <submittedName>
        <fullName evidence="1">Uncharacterized protein</fullName>
    </submittedName>
</protein>
<evidence type="ECO:0000313" key="2">
    <source>
        <dbReference type="Proteomes" id="UP000474630"/>
    </source>
</evidence>
<dbReference type="RefSeq" id="WP_163348404.1">
    <property type="nucleotide sequence ID" value="NZ_CP048409.1"/>
</dbReference>
<evidence type="ECO:0000313" key="1">
    <source>
        <dbReference type="EMBL" id="QIA09433.1"/>
    </source>
</evidence>
<accession>A0A6C0RIP9</accession>
<dbReference type="EMBL" id="CP048409">
    <property type="protein sequence ID" value="QIA09433.1"/>
    <property type="molecule type" value="Genomic_DNA"/>
</dbReference>
<dbReference type="Proteomes" id="UP000474630">
    <property type="component" value="Chromosome"/>
</dbReference>
<gene>
    <name evidence="1" type="ORF">G0Q07_17735</name>
</gene>
<organism evidence="1 2">
    <name type="scientific">Draconibacterium halophilum</name>
    <dbReference type="NCBI Taxonomy" id="2706887"/>
    <lineage>
        <taxon>Bacteria</taxon>
        <taxon>Pseudomonadati</taxon>
        <taxon>Bacteroidota</taxon>
        <taxon>Bacteroidia</taxon>
        <taxon>Marinilabiliales</taxon>
        <taxon>Prolixibacteraceae</taxon>
        <taxon>Draconibacterium</taxon>
    </lineage>
</organism>
<proteinExistence type="predicted"/>
<dbReference type="AlphaFoldDB" id="A0A6C0RIP9"/>
<sequence>MKTTNNVQKAITKSLAVIISLVLISITVNAQDFWRTVLENNSFSQIAMAMTDNTEASSASADASSKTDMSAYAKYAAVEAEEALDVENWMLAENNFFTTVTVATAAESSLELESWMTDESYFNGMASYFNVETEAALEVEDWMQDTDYFGVQSVDVEEETEAALEVEAWMTDAKIWKM</sequence>
<dbReference type="KEGG" id="drc:G0Q07_17735"/>
<keyword evidence="2" id="KW-1185">Reference proteome</keyword>
<reference evidence="1 2" key="1">
    <citation type="submission" date="2020-02" db="EMBL/GenBank/DDBJ databases">
        <title>Genome sequencing for Draconibacterium sp. strain M1.</title>
        <authorList>
            <person name="Park S.-J."/>
        </authorList>
    </citation>
    <scope>NUCLEOTIDE SEQUENCE [LARGE SCALE GENOMIC DNA]</scope>
    <source>
        <strain evidence="1 2">M1</strain>
    </source>
</reference>